<feature type="transmembrane region" description="Helical" evidence="1">
    <location>
        <begin position="170"/>
        <end position="189"/>
    </location>
</feature>
<sequence length="205" mass="23526">MTSFLYIPFPDWLVKADRWLFELINIKSAGPVLDTVFPLFRNPYLWGPLYLFVVAFVLINFKKQGGIWLLLFLCTAASTDLIGAHLFKNIFERLRPCNDPEMEGHVRMVLGRCSGGFSFVSNHAINHFGISMFFFTTFRRFFPYTWVPLVWAGMIGLAQVYVGVHYPLDVLAGATLGILIGLFWANLFNKRIGFHIFDKESTEIN</sequence>
<dbReference type="SMART" id="SM00014">
    <property type="entry name" value="acidPPc"/>
    <property type="match status" value="1"/>
</dbReference>
<reference evidence="3 4" key="1">
    <citation type="submission" date="2021-11" db="EMBL/GenBank/DDBJ databases">
        <title>Genomic of Niabella pedocola.</title>
        <authorList>
            <person name="Wu T."/>
        </authorList>
    </citation>
    <scope>NUCLEOTIDE SEQUENCE [LARGE SCALE GENOMIC DNA]</scope>
    <source>
        <strain evidence="3 4">JCM 31011</strain>
    </source>
</reference>
<dbReference type="EMBL" id="JAJNEC010000005">
    <property type="protein sequence ID" value="MCD2423440.1"/>
    <property type="molecule type" value="Genomic_DNA"/>
</dbReference>
<comment type="caution">
    <text evidence="3">The sequence shown here is derived from an EMBL/GenBank/DDBJ whole genome shotgun (WGS) entry which is preliminary data.</text>
</comment>
<evidence type="ECO:0000259" key="2">
    <source>
        <dbReference type="SMART" id="SM00014"/>
    </source>
</evidence>
<dbReference type="Gene3D" id="1.20.144.10">
    <property type="entry name" value="Phosphatidic acid phosphatase type 2/haloperoxidase"/>
    <property type="match status" value="1"/>
</dbReference>
<dbReference type="Pfam" id="PF01569">
    <property type="entry name" value="PAP2"/>
    <property type="match status" value="1"/>
</dbReference>
<keyword evidence="1" id="KW-0812">Transmembrane</keyword>
<name>A0ABS8PQT6_9BACT</name>
<protein>
    <submittedName>
        <fullName evidence="3">Phosphatase PAP2 family protein</fullName>
    </submittedName>
</protein>
<dbReference type="InterPro" id="IPR036938">
    <property type="entry name" value="PAP2/HPO_sf"/>
</dbReference>
<keyword evidence="1" id="KW-0472">Membrane</keyword>
<feature type="transmembrane region" description="Helical" evidence="1">
    <location>
        <begin position="67"/>
        <end position="87"/>
    </location>
</feature>
<proteinExistence type="predicted"/>
<accession>A0ABS8PQT6</accession>
<feature type="transmembrane region" description="Helical" evidence="1">
    <location>
        <begin position="44"/>
        <end position="61"/>
    </location>
</feature>
<feature type="domain" description="Phosphatidic acid phosphatase type 2/haloperoxidase" evidence="2">
    <location>
        <begin position="69"/>
        <end position="185"/>
    </location>
</feature>
<dbReference type="RefSeq" id="WP_231004703.1">
    <property type="nucleotide sequence ID" value="NZ_JAJNEC010000005.1"/>
</dbReference>
<evidence type="ECO:0000256" key="1">
    <source>
        <dbReference type="SAM" id="Phobius"/>
    </source>
</evidence>
<keyword evidence="4" id="KW-1185">Reference proteome</keyword>
<dbReference type="PANTHER" id="PTHR14969:SF13">
    <property type="entry name" value="AT30094P"/>
    <property type="match status" value="1"/>
</dbReference>
<feature type="transmembrane region" description="Helical" evidence="1">
    <location>
        <begin position="141"/>
        <end position="164"/>
    </location>
</feature>
<gene>
    <name evidence="3" type="ORF">LQ567_11755</name>
</gene>
<dbReference type="InterPro" id="IPR000326">
    <property type="entry name" value="PAP2/HPO"/>
</dbReference>
<organism evidence="3 4">
    <name type="scientific">Niabella pedocola</name>
    <dbReference type="NCBI Taxonomy" id="1752077"/>
    <lineage>
        <taxon>Bacteria</taxon>
        <taxon>Pseudomonadati</taxon>
        <taxon>Bacteroidota</taxon>
        <taxon>Chitinophagia</taxon>
        <taxon>Chitinophagales</taxon>
        <taxon>Chitinophagaceae</taxon>
        <taxon>Niabella</taxon>
    </lineage>
</organism>
<evidence type="ECO:0000313" key="4">
    <source>
        <dbReference type="Proteomes" id="UP001199816"/>
    </source>
</evidence>
<dbReference type="Proteomes" id="UP001199816">
    <property type="component" value="Unassembled WGS sequence"/>
</dbReference>
<keyword evidence="1" id="KW-1133">Transmembrane helix</keyword>
<evidence type="ECO:0000313" key="3">
    <source>
        <dbReference type="EMBL" id="MCD2423440.1"/>
    </source>
</evidence>
<dbReference type="PANTHER" id="PTHR14969">
    <property type="entry name" value="SPHINGOSINE-1-PHOSPHATE PHOSPHOHYDROLASE"/>
    <property type="match status" value="1"/>
</dbReference>
<dbReference type="SUPFAM" id="SSF48317">
    <property type="entry name" value="Acid phosphatase/Vanadium-dependent haloperoxidase"/>
    <property type="match status" value="1"/>
</dbReference>